<sequence>MCQFLTCYWQIDLMLIETTIILPIYVFLLFDISICHFRKTHFQSQYYSLVISQAIADICTALCVIYLYVARYLHFGNNLLFNSQIYGSGIFISEFGPIFFIIRFFGIFLMTFQRYQTVCSKKSITYNINNLSFCKIFLIHFLVPFLIYIPCFSTIPGDLPFFNNSDELSVINSGFRIKFFSMTVIVVFIFFGTLDLFMYISIIYSIWKTKKVFNVSRKNKDFYQEIRLLIHILLLVCTSTLTFLYYLNEFLGSAINSNSDNRKDVRRYYAIIAVNFGYINPIILIFLNRDVKMRAKKFWVRSSTF</sequence>
<gene>
    <name evidence="7" type="ORF">CAMP_LOCUS15659</name>
</gene>
<organism evidence="7 8">
    <name type="scientific">Caenorhabditis angaria</name>
    <dbReference type="NCBI Taxonomy" id="860376"/>
    <lineage>
        <taxon>Eukaryota</taxon>
        <taxon>Metazoa</taxon>
        <taxon>Ecdysozoa</taxon>
        <taxon>Nematoda</taxon>
        <taxon>Chromadorea</taxon>
        <taxon>Rhabditida</taxon>
        <taxon>Rhabditina</taxon>
        <taxon>Rhabditomorpha</taxon>
        <taxon>Rhabditoidea</taxon>
        <taxon>Rhabditidae</taxon>
        <taxon>Peloderinae</taxon>
        <taxon>Caenorhabditis</taxon>
    </lineage>
</organism>
<evidence type="ECO:0000259" key="6">
    <source>
        <dbReference type="PROSITE" id="PS50262"/>
    </source>
</evidence>
<keyword evidence="4 5" id="KW-0472">Membrane</keyword>
<name>A0A9P1IZK3_9PELO</name>
<feature type="transmembrane region" description="Helical" evidence="5">
    <location>
        <begin position="228"/>
        <end position="247"/>
    </location>
</feature>
<protein>
    <recommendedName>
        <fullName evidence="6">G-protein coupled receptors family 1 profile domain-containing protein</fullName>
    </recommendedName>
</protein>
<feature type="domain" description="G-protein coupled receptors family 1 profile" evidence="6">
    <location>
        <begin position="26"/>
        <end position="284"/>
    </location>
</feature>
<comment type="caution">
    <text evidence="7">The sequence shown here is derived from an EMBL/GenBank/DDBJ whole genome shotgun (WGS) entry which is preliminary data.</text>
</comment>
<feature type="transmembrane region" description="Helical" evidence="5">
    <location>
        <begin position="13"/>
        <end position="34"/>
    </location>
</feature>
<keyword evidence="2 5" id="KW-0812">Transmembrane</keyword>
<evidence type="ECO:0000313" key="7">
    <source>
        <dbReference type="EMBL" id="CAI5453022.1"/>
    </source>
</evidence>
<comment type="subcellular location">
    <subcellularLocation>
        <location evidence="1">Membrane</location>
    </subcellularLocation>
</comment>
<evidence type="ECO:0000313" key="8">
    <source>
        <dbReference type="Proteomes" id="UP001152747"/>
    </source>
</evidence>
<evidence type="ECO:0000256" key="4">
    <source>
        <dbReference type="ARBA" id="ARBA00023136"/>
    </source>
</evidence>
<dbReference type="InterPro" id="IPR052665">
    <property type="entry name" value="Neuropeptide-GPCR"/>
</dbReference>
<dbReference type="Gene3D" id="1.20.1070.10">
    <property type="entry name" value="Rhodopsin 7-helix transmembrane proteins"/>
    <property type="match status" value="1"/>
</dbReference>
<dbReference type="PANTHER" id="PTHR24224">
    <property type="entry name" value="CARDIOACCELERATORY PEPTIDE RECEPTOR-RELATED"/>
    <property type="match status" value="1"/>
</dbReference>
<dbReference type="GO" id="GO:0016020">
    <property type="term" value="C:membrane"/>
    <property type="evidence" value="ECO:0007669"/>
    <property type="project" value="UniProtKB-SubCell"/>
</dbReference>
<dbReference type="SUPFAM" id="SSF81321">
    <property type="entry name" value="Family A G protein-coupled receptor-like"/>
    <property type="match status" value="1"/>
</dbReference>
<keyword evidence="3 5" id="KW-1133">Transmembrane helix</keyword>
<evidence type="ECO:0000256" key="5">
    <source>
        <dbReference type="SAM" id="Phobius"/>
    </source>
</evidence>
<evidence type="ECO:0000256" key="1">
    <source>
        <dbReference type="ARBA" id="ARBA00004370"/>
    </source>
</evidence>
<accession>A0A9P1IZK3</accession>
<dbReference type="InterPro" id="IPR017452">
    <property type="entry name" value="GPCR_Rhodpsn_7TM"/>
</dbReference>
<dbReference type="PANTHER" id="PTHR24224:SF17">
    <property type="entry name" value="G-PROTEIN COUPLED RECEPTORS FAMILY 1 PROFILE DOMAIN-CONTAINING PROTEIN"/>
    <property type="match status" value="1"/>
</dbReference>
<dbReference type="AlphaFoldDB" id="A0A9P1IZK3"/>
<dbReference type="PROSITE" id="PS50262">
    <property type="entry name" value="G_PROTEIN_RECEP_F1_2"/>
    <property type="match status" value="1"/>
</dbReference>
<evidence type="ECO:0000256" key="3">
    <source>
        <dbReference type="ARBA" id="ARBA00022989"/>
    </source>
</evidence>
<dbReference type="EMBL" id="CANHGI010000005">
    <property type="protein sequence ID" value="CAI5453022.1"/>
    <property type="molecule type" value="Genomic_DNA"/>
</dbReference>
<feature type="transmembrane region" description="Helical" evidence="5">
    <location>
        <begin position="267"/>
        <end position="287"/>
    </location>
</feature>
<feature type="transmembrane region" description="Helical" evidence="5">
    <location>
        <begin position="89"/>
        <end position="112"/>
    </location>
</feature>
<dbReference type="Proteomes" id="UP001152747">
    <property type="component" value="Unassembled WGS sequence"/>
</dbReference>
<proteinExistence type="predicted"/>
<feature type="transmembrane region" description="Helical" evidence="5">
    <location>
        <begin position="133"/>
        <end position="155"/>
    </location>
</feature>
<dbReference type="InterPro" id="IPR019426">
    <property type="entry name" value="7TM_GPCR_serpentine_rcpt_Srv"/>
</dbReference>
<keyword evidence="8" id="KW-1185">Reference proteome</keyword>
<feature type="transmembrane region" description="Helical" evidence="5">
    <location>
        <begin position="175"/>
        <end position="207"/>
    </location>
</feature>
<reference evidence="7" key="1">
    <citation type="submission" date="2022-11" db="EMBL/GenBank/DDBJ databases">
        <authorList>
            <person name="Kikuchi T."/>
        </authorList>
    </citation>
    <scope>NUCLEOTIDE SEQUENCE</scope>
    <source>
        <strain evidence="7">PS1010</strain>
    </source>
</reference>
<feature type="transmembrane region" description="Helical" evidence="5">
    <location>
        <begin position="46"/>
        <end position="69"/>
    </location>
</feature>
<dbReference type="Pfam" id="PF10323">
    <property type="entry name" value="7TM_GPCR_Srv"/>
    <property type="match status" value="1"/>
</dbReference>
<evidence type="ECO:0000256" key="2">
    <source>
        <dbReference type="ARBA" id="ARBA00022692"/>
    </source>
</evidence>